<dbReference type="Proteomes" id="UP001198901">
    <property type="component" value="Unassembled WGS sequence"/>
</dbReference>
<feature type="transmembrane region" description="Helical" evidence="1">
    <location>
        <begin position="78"/>
        <end position="98"/>
    </location>
</feature>
<comment type="caution">
    <text evidence="2">The sequence shown here is derived from an EMBL/GenBank/DDBJ whole genome shotgun (WGS) entry which is preliminary data.</text>
</comment>
<evidence type="ECO:0000256" key="1">
    <source>
        <dbReference type="SAM" id="Phobius"/>
    </source>
</evidence>
<sequence>MDKTIIPNMGTQKVMNYSVAILTAIHCIISIADNDIYRDGEWANAQWLGQDIITLVIALPLLLISIRKGIEKNKEKWKILNCGVLLYFAYTYSFYVFVAKLTYLYFFQASIFGLSLIGFVISCIGIFNHKCSFNLPSRNLKMIIVIYLSLIALMLSFIWLSDIIAHITNPAHKSDTPNGEAPLIIYTLDLAVIIPLMFTSAILLYQKTNWGYLLSGIILTKTSTLGFALMAMSLSMYLQDLNPDYFLIILWCIIGLIGTILTLLFLNKLKIKENTESNKEYKK</sequence>
<gene>
    <name evidence="2" type="ORF">LBU54_06080</name>
</gene>
<protein>
    <submittedName>
        <fullName evidence="2">Uncharacterized protein</fullName>
    </submittedName>
</protein>
<organism evidence="2 3">
    <name type="scientific">Winogradskyella alexanderae</name>
    <dbReference type="NCBI Taxonomy" id="2877123"/>
    <lineage>
        <taxon>Bacteria</taxon>
        <taxon>Pseudomonadati</taxon>
        <taxon>Bacteroidota</taxon>
        <taxon>Flavobacteriia</taxon>
        <taxon>Flavobacteriales</taxon>
        <taxon>Flavobacteriaceae</taxon>
        <taxon>Winogradskyella</taxon>
    </lineage>
</organism>
<evidence type="ECO:0000313" key="3">
    <source>
        <dbReference type="Proteomes" id="UP001198901"/>
    </source>
</evidence>
<evidence type="ECO:0000313" key="2">
    <source>
        <dbReference type="EMBL" id="MCA0132145.1"/>
    </source>
</evidence>
<name>A0ABS7XQ64_9FLAO</name>
<keyword evidence="1" id="KW-0472">Membrane</keyword>
<feature type="transmembrane region" description="Helical" evidence="1">
    <location>
        <begin position="104"/>
        <end position="127"/>
    </location>
</feature>
<feature type="transmembrane region" description="Helical" evidence="1">
    <location>
        <begin position="47"/>
        <end position="66"/>
    </location>
</feature>
<proteinExistence type="predicted"/>
<feature type="transmembrane region" description="Helical" evidence="1">
    <location>
        <begin position="14"/>
        <end position="32"/>
    </location>
</feature>
<feature type="transmembrane region" description="Helical" evidence="1">
    <location>
        <begin position="245"/>
        <end position="266"/>
    </location>
</feature>
<keyword evidence="3" id="KW-1185">Reference proteome</keyword>
<feature type="transmembrane region" description="Helical" evidence="1">
    <location>
        <begin position="139"/>
        <end position="160"/>
    </location>
</feature>
<dbReference type="SUPFAM" id="SSF103473">
    <property type="entry name" value="MFS general substrate transporter"/>
    <property type="match status" value="1"/>
</dbReference>
<dbReference type="InterPro" id="IPR036259">
    <property type="entry name" value="MFS_trans_sf"/>
</dbReference>
<reference evidence="3" key="1">
    <citation type="submission" date="2023-07" db="EMBL/GenBank/DDBJ databases">
        <authorList>
            <person name="Yue Y."/>
        </authorList>
    </citation>
    <scope>NUCLEOTIDE SEQUENCE [LARGE SCALE GENOMIC DNA]</scope>
    <source>
        <strain evidence="3">D23</strain>
    </source>
</reference>
<dbReference type="EMBL" id="JAIUJR010000003">
    <property type="protein sequence ID" value="MCA0132145.1"/>
    <property type="molecule type" value="Genomic_DNA"/>
</dbReference>
<keyword evidence="1" id="KW-0812">Transmembrane</keyword>
<feature type="transmembrane region" description="Helical" evidence="1">
    <location>
        <begin position="183"/>
        <end position="205"/>
    </location>
</feature>
<keyword evidence="1" id="KW-1133">Transmembrane helix</keyword>
<accession>A0ABS7XQ64</accession>
<feature type="transmembrane region" description="Helical" evidence="1">
    <location>
        <begin position="212"/>
        <end position="233"/>
    </location>
</feature>
<dbReference type="RefSeq" id="WP_224527245.1">
    <property type="nucleotide sequence ID" value="NZ_JAIUJR010000003.1"/>
</dbReference>